<dbReference type="EMBL" id="JBHTIF010000001">
    <property type="protein sequence ID" value="MFD0725544.1"/>
    <property type="molecule type" value="Genomic_DNA"/>
</dbReference>
<name>A0ABW2YAH2_9GAMM</name>
<feature type="compositionally biased region" description="Low complexity" evidence="1">
    <location>
        <begin position="245"/>
        <end position="262"/>
    </location>
</feature>
<sequence length="270" mass="28766">MTRHLALTALALALPFTASAADLPKPQALFDAHIKAIGGRKAVEKESDGTLTGSMEVVENGMKADMRMASLGKNRALTMTIPNVGEFRSGRNGDIVWSMDPMSGPRILEGKERQDQIEPFEPKYVMRDASLIESATTTGLSDSEGRPCQRVEITWKSGKKTVDCYGVEDKLLLSTESTASTPMGELKQTSHFHEYKLFGAVKAATLTRAKVGGMTQVFRLSAYDATPPSADAVALPAAIQTLVNKAAAPQAAAPKPGDAKPATSQASESK</sequence>
<evidence type="ECO:0000313" key="4">
    <source>
        <dbReference type="Proteomes" id="UP001597110"/>
    </source>
</evidence>
<evidence type="ECO:0000256" key="2">
    <source>
        <dbReference type="SAM" id="SignalP"/>
    </source>
</evidence>
<dbReference type="Proteomes" id="UP001597110">
    <property type="component" value="Unassembled WGS sequence"/>
</dbReference>
<accession>A0ABW2YAH2</accession>
<feature type="signal peptide" evidence="2">
    <location>
        <begin position="1"/>
        <end position="20"/>
    </location>
</feature>
<feature type="chain" id="PRO_5046361142" description="Outer membrane lipoprotein-sorting protein" evidence="2">
    <location>
        <begin position="21"/>
        <end position="270"/>
    </location>
</feature>
<evidence type="ECO:0000313" key="3">
    <source>
        <dbReference type="EMBL" id="MFD0725544.1"/>
    </source>
</evidence>
<dbReference type="RefSeq" id="WP_386823137.1">
    <property type="nucleotide sequence ID" value="NZ_JBHTIF010000001.1"/>
</dbReference>
<evidence type="ECO:0008006" key="5">
    <source>
        <dbReference type="Google" id="ProtNLM"/>
    </source>
</evidence>
<organism evidence="3 4">
    <name type="scientific">Lysobacter brunescens</name>
    <dbReference type="NCBI Taxonomy" id="262323"/>
    <lineage>
        <taxon>Bacteria</taxon>
        <taxon>Pseudomonadati</taxon>
        <taxon>Pseudomonadota</taxon>
        <taxon>Gammaproteobacteria</taxon>
        <taxon>Lysobacterales</taxon>
        <taxon>Lysobacteraceae</taxon>
        <taxon>Lysobacter</taxon>
    </lineage>
</organism>
<keyword evidence="4" id="KW-1185">Reference proteome</keyword>
<proteinExistence type="predicted"/>
<keyword evidence="2" id="KW-0732">Signal</keyword>
<protein>
    <recommendedName>
        <fullName evidence="5">Outer membrane lipoprotein-sorting protein</fullName>
    </recommendedName>
</protein>
<gene>
    <name evidence="3" type="ORF">ACFQ0E_08030</name>
</gene>
<feature type="region of interest" description="Disordered" evidence="1">
    <location>
        <begin position="245"/>
        <end position="270"/>
    </location>
</feature>
<reference evidence="4" key="1">
    <citation type="journal article" date="2019" name="Int. J. Syst. Evol. Microbiol.">
        <title>The Global Catalogue of Microorganisms (GCM) 10K type strain sequencing project: providing services to taxonomists for standard genome sequencing and annotation.</title>
        <authorList>
            <consortium name="The Broad Institute Genomics Platform"/>
            <consortium name="The Broad Institute Genome Sequencing Center for Infectious Disease"/>
            <person name="Wu L."/>
            <person name="Ma J."/>
        </authorList>
    </citation>
    <scope>NUCLEOTIDE SEQUENCE [LARGE SCALE GENOMIC DNA]</scope>
    <source>
        <strain evidence="4">CCUG 55585</strain>
    </source>
</reference>
<comment type="caution">
    <text evidence="3">The sequence shown here is derived from an EMBL/GenBank/DDBJ whole genome shotgun (WGS) entry which is preliminary data.</text>
</comment>
<evidence type="ECO:0000256" key="1">
    <source>
        <dbReference type="SAM" id="MobiDB-lite"/>
    </source>
</evidence>